<keyword evidence="5 8" id="KW-1133">Transmembrane helix</keyword>
<proteinExistence type="predicted"/>
<dbReference type="GO" id="GO:0015293">
    <property type="term" value="F:symporter activity"/>
    <property type="evidence" value="ECO:0007669"/>
    <property type="project" value="UniProtKB-KW"/>
</dbReference>
<name>A0A9X1RSG5_9BURK</name>
<keyword evidence="2" id="KW-0813">Transport</keyword>
<dbReference type="GO" id="GO:0034755">
    <property type="term" value="P:iron ion transmembrane transport"/>
    <property type="evidence" value="ECO:0007669"/>
    <property type="project" value="TreeGrafter"/>
</dbReference>
<feature type="transmembrane region" description="Helical" evidence="8">
    <location>
        <begin position="386"/>
        <end position="411"/>
    </location>
</feature>
<protein>
    <submittedName>
        <fullName evidence="9">Nramp family divalent metal transporter</fullName>
    </submittedName>
</protein>
<keyword evidence="10" id="KW-1185">Reference proteome</keyword>
<dbReference type="PANTHER" id="PTHR11706">
    <property type="entry name" value="SOLUTE CARRIER PROTEIN FAMILY 11 MEMBER"/>
    <property type="match status" value="1"/>
</dbReference>
<feature type="transmembrane region" description="Helical" evidence="8">
    <location>
        <begin position="319"/>
        <end position="342"/>
    </location>
</feature>
<evidence type="ECO:0000256" key="3">
    <source>
        <dbReference type="ARBA" id="ARBA00022692"/>
    </source>
</evidence>
<feature type="transmembrane region" description="Helical" evidence="8">
    <location>
        <begin position="42"/>
        <end position="59"/>
    </location>
</feature>
<dbReference type="Proteomes" id="UP001139308">
    <property type="component" value="Unassembled WGS sequence"/>
</dbReference>
<evidence type="ECO:0000313" key="10">
    <source>
        <dbReference type="Proteomes" id="UP001139308"/>
    </source>
</evidence>
<dbReference type="PRINTS" id="PR00447">
    <property type="entry name" value="NATRESASSCMP"/>
</dbReference>
<evidence type="ECO:0000256" key="5">
    <source>
        <dbReference type="ARBA" id="ARBA00022989"/>
    </source>
</evidence>
<evidence type="ECO:0000256" key="7">
    <source>
        <dbReference type="SAM" id="MobiDB-lite"/>
    </source>
</evidence>
<evidence type="ECO:0000256" key="6">
    <source>
        <dbReference type="ARBA" id="ARBA00023136"/>
    </source>
</evidence>
<accession>A0A9X1RSG5</accession>
<feature type="transmembrane region" description="Helical" evidence="8">
    <location>
        <begin position="146"/>
        <end position="171"/>
    </location>
</feature>
<feature type="transmembrane region" description="Helical" evidence="8">
    <location>
        <begin position="272"/>
        <end position="293"/>
    </location>
</feature>
<comment type="caution">
    <text evidence="9">The sequence shown here is derived from an EMBL/GenBank/DDBJ whole genome shotgun (WGS) entry which is preliminary data.</text>
</comment>
<dbReference type="GO" id="GO:0005384">
    <property type="term" value="F:manganese ion transmembrane transporter activity"/>
    <property type="evidence" value="ECO:0007669"/>
    <property type="project" value="TreeGrafter"/>
</dbReference>
<keyword evidence="4" id="KW-0769">Symport</keyword>
<feature type="region of interest" description="Disordered" evidence="7">
    <location>
        <begin position="1"/>
        <end position="40"/>
    </location>
</feature>
<gene>
    <name evidence="9" type="ORF">L5014_12385</name>
</gene>
<reference evidence="9" key="1">
    <citation type="submission" date="2022-01" db="EMBL/GenBank/DDBJ databases">
        <title>Genome sequence and assembly of Parabukholderia sp. RG36.</title>
        <authorList>
            <person name="Chhetri G."/>
        </authorList>
    </citation>
    <scope>NUCLEOTIDE SEQUENCE</scope>
    <source>
        <strain evidence="9">RG36</strain>
    </source>
</reference>
<sequence>MNTTSVNSIHTGSVDPASSGAFRPWPSGRRGRLRSAGPGGRARWSSFFGAGALVSVGYMDPGNWATALGSGAKYGYQFLSVVLAASLMGLLLQWLASRLGVATGRDLAQLCRERYSRRTTIVLWIACEMAIIACDVAEVVGSAVALQLLLGVSLSVGVLLSAIGACAMLALQSRGQRALQVVVCALIFFVGLCFVVEVALANPSWHSALAGVAPPAALLRDAGMIWLAAGMLGATVMPHNLYLHSALVKQHARAGDERSVLNAMKGVNIDTFVSLGLAFLVNAALLIVAAAVFHANGHYEVDDLADAHRLIAPLVGTRWASIVFAAALLACGLNATVTGTMAGQVVMEGFLRMKSARWMRALLTRVCAIGPALLAVSLYGEHGSNQLLIFSQVVLSIQLPLAAIPLVRFGSDAGLMGVFRVKGLALALAWACVAITLVLNAALIWQMAVYL</sequence>
<feature type="transmembrane region" description="Helical" evidence="8">
    <location>
        <begin position="222"/>
        <end position="243"/>
    </location>
</feature>
<evidence type="ECO:0000256" key="4">
    <source>
        <dbReference type="ARBA" id="ARBA00022847"/>
    </source>
</evidence>
<feature type="transmembrane region" description="Helical" evidence="8">
    <location>
        <begin position="362"/>
        <end position="380"/>
    </location>
</feature>
<feature type="transmembrane region" description="Helical" evidence="8">
    <location>
        <begin position="423"/>
        <end position="445"/>
    </location>
</feature>
<feature type="transmembrane region" description="Helical" evidence="8">
    <location>
        <begin position="79"/>
        <end position="101"/>
    </location>
</feature>
<dbReference type="GO" id="GO:0005886">
    <property type="term" value="C:plasma membrane"/>
    <property type="evidence" value="ECO:0007669"/>
    <property type="project" value="TreeGrafter"/>
</dbReference>
<dbReference type="AlphaFoldDB" id="A0A9X1RSG5"/>
<dbReference type="InterPro" id="IPR001046">
    <property type="entry name" value="NRAMP_fam"/>
</dbReference>
<feature type="compositionally biased region" description="Polar residues" evidence="7">
    <location>
        <begin position="1"/>
        <end position="11"/>
    </location>
</feature>
<comment type="subcellular location">
    <subcellularLocation>
        <location evidence="1">Membrane</location>
        <topology evidence="1">Multi-pass membrane protein</topology>
    </subcellularLocation>
</comment>
<feature type="transmembrane region" description="Helical" evidence="8">
    <location>
        <begin position="121"/>
        <end position="140"/>
    </location>
</feature>
<keyword evidence="6 8" id="KW-0472">Membrane</keyword>
<evidence type="ECO:0000313" key="9">
    <source>
        <dbReference type="EMBL" id="MCG5074149.1"/>
    </source>
</evidence>
<evidence type="ECO:0000256" key="8">
    <source>
        <dbReference type="SAM" id="Phobius"/>
    </source>
</evidence>
<dbReference type="GO" id="GO:0015086">
    <property type="term" value="F:cadmium ion transmembrane transporter activity"/>
    <property type="evidence" value="ECO:0007669"/>
    <property type="project" value="TreeGrafter"/>
</dbReference>
<organism evidence="9 10">
    <name type="scientific">Paraburkholderia tagetis</name>
    <dbReference type="NCBI Taxonomy" id="2913261"/>
    <lineage>
        <taxon>Bacteria</taxon>
        <taxon>Pseudomonadati</taxon>
        <taxon>Pseudomonadota</taxon>
        <taxon>Betaproteobacteria</taxon>
        <taxon>Burkholderiales</taxon>
        <taxon>Burkholderiaceae</taxon>
        <taxon>Paraburkholderia</taxon>
    </lineage>
</organism>
<dbReference type="EMBL" id="JAKLJA010000007">
    <property type="protein sequence ID" value="MCG5074149.1"/>
    <property type="molecule type" value="Genomic_DNA"/>
</dbReference>
<dbReference type="NCBIfam" id="NF037982">
    <property type="entry name" value="Nramp_1"/>
    <property type="match status" value="1"/>
</dbReference>
<dbReference type="NCBIfam" id="TIGR01197">
    <property type="entry name" value="nramp"/>
    <property type="match status" value="1"/>
</dbReference>
<keyword evidence="3 8" id="KW-0812">Transmembrane</keyword>
<feature type="transmembrane region" description="Helical" evidence="8">
    <location>
        <begin position="178"/>
        <end position="202"/>
    </location>
</feature>
<evidence type="ECO:0000256" key="2">
    <source>
        <dbReference type="ARBA" id="ARBA00022448"/>
    </source>
</evidence>
<dbReference type="RefSeq" id="WP_238463908.1">
    <property type="nucleotide sequence ID" value="NZ_JAKLJA010000007.1"/>
</dbReference>
<dbReference type="NCBIfam" id="NF001923">
    <property type="entry name" value="PRK00701.1"/>
    <property type="match status" value="1"/>
</dbReference>
<evidence type="ECO:0000256" key="1">
    <source>
        <dbReference type="ARBA" id="ARBA00004141"/>
    </source>
</evidence>
<dbReference type="PANTHER" id="PTHR11706:SF33">
    <property type="entry name" value="NATURAL RESISTANCE-ASSOCIATED MACROPHAGE PROTEIN 2"/>
    <property type="match status" value="1"/>
</dbReference>
<dbReference type="Pfam" id="PF01566">
    <property type="entry name" value="Nramp"/>
    <property type="match status" value="1"/>
</dbReference>